<accession>A0A6P7S585</accession>
<dbReference type="Proteomes" id="UP000515154">
    <property type="component" value="Linkage group LG3"/>
</dbReference>
<dbReference type="RefSeq" id="XP_029633311.1">
    <property type="nucleotide sequence ID" value="XM_029777451.2"/>
</dbReference>
<feature type="transmembrane region" description="Helical" evidence="1">
    <location>
        <begin position="130"/>
        <end position="152"/>
    </location>
</feature>
<protein>
    <submittedName>
        <fullName evidence="3">Uncharacterized protein LOC115209201</fullName>
    </submittedName>
</protein>
<keyword evidence="1" id="KW-0812">Transmembrane</keyword>
<organism evidence="2 3">
    <name type="scientific">Octopus sinensis</name>
    <name type="common">East Asian common octopus</name>
    <dbReference type="NCBI Taxonomy" id="2607531"/>
    <lineage>
        <taxon>Eukaryota</taxon>
        <taxon>Metazoa</taxon>
        <taxon>Spiralia</taxon>
        <taxon>Lophotrochozoa</taxon>
        <taxon>Mollusca</taxon>
        <taxon>Cephalopoda</taxon>
        <taxon>Coleoidea</taxon>
        <taxon>Octopodiformes</taxon>
        <taxon>Octopoda</taxon>
        <taxon>Incirrata</taxon>
        <taxon>Octopodidae</taxon>
        <taxon>Octopus</taxon>
    </lineage>
</organism>
<keyword evidence="2" id="KW-1185">Reference proteome</keyword>
<dbReference type="KEGG" id="osn:115209201"/>
<feature type="transmembrane region" description="Helical" evidence="1">
    <location>
        <begin position="98"/>
        <end position="118"/>
    </location>
</feature>
<gene>
    <name evidence="3" type="primary">LOC115209201</name>
</gene>
<name>A0A6P7S585_9MOLL</name>
<proteinExistence type="predicted"/>
<keyword evidence="1" id="KW-1133">Transmembrane helix</keyword>
<reference evidence="3" key="1">
    <citation type="submission" date="2025-08" db="UniProtKB">
        <authorList>
            <consortium name="RefSeq"/>
        </authorList>
    </citation>
    <scope>IDENTIFICATION</scope>
</reference>
<keyword evidence="1" id="KW-0472">Membrane</keyword>
<evidence type="ECO:0000313" key="2">
    <source>
        <dbReference type="Proteomes" id="UP000515154"/>
    </source>
</evidence>
<evidence type="ECO:0000256" key="1">
    <source>
        <dbReference type="SAM" id="Phobius"/>
    </source>
</evidence>
<feature type="transmembrane region" description="Helical" evidence="1">
    <location>
        <begin position="57"/>
        <end position="78"/>
    </location>
</feature>
<sequence length="244" mass="27818">MESFQYQLQNDDISTESSSRITVVNFQPNNYIQYDKQIHPNMVSDETKIWQQPWPKLIGITQITLGVITSLIGIAEVVVIPLKEFGDGAIYFGKLNCYGIGIIAGLLLVITGSTAIRASISQRLTTVSRFLNLTILTLILYAFFTVLLIVGYNLKWTTRSSYPEKSSMYGTHIFLTVSCILGLLFTLAAFIQYANQIFFGELQLFQRWMHMFCPCCLQLLDKNFKYFDLKLNPEDANDPELKHL</sequence>
<dbReference type="AlphaFoldDB" id="A0A6P7S585"/>
<evidence type="ECO:0000313" key="3">
    <source>
        <dbReference type="RefSeq" id="XP_029633311.1"/>
    </source>
</evidence>
<feature type="transmembrane region" description="Helical" evidence="1">
    <location>
        <begin position="172"/>
        <end position="194"/>
    </location>
</feature>